<proteinExistence type="predicted"/>
<dbReference type="RefSeq" id="WP_136833981.1">
    <property type="nucleotide sequence ID" value="NZ_SWBQ01000001.1"/>
</dbReference>
<comment type="caution">
    <text evidence="1">The sequence shown here is derived from an EMBL/GenBank/DDBJ whole genome shotgun (WGS) entry which is preliminary data.</text>
</comment>
<evidence type="ECO:0000313" key="2">
    <source>
        <dbReference type="Proteomes" id="UP000307244"/>
    </source>
</evidence>
<name>A0A4U1CP06_9SPHI</name>
<dbReference type="EMBL" id="SWBQ01000001">
    <property type="protein sequence ID" value="TKC08560.1"/>
    <property type="molecule type" value="Genomic_DNA"/>
</dbReference>
<dbReference type="Proteomes" id="UP000307244">
    <property type="component" value="Unassembled WGS sequence"/>
</dbReference>
<protein>
    <submittedName>
        <fullName evidence="1">Uncharacterized protein</fullName>
    </submittedName>
</protein>
<reference evidence="1 2" key="1">
    <citation type="submission" date="2019-04" db="EMBL/GenBank/DDBJ databases">
        <title>Pedobacter sp. RP-3-15 sp. nov., isolated from Arctic soil.</title>
        <authorList>
            <person name="Dahal R.H."/>
            <person name="Kim D.-U."/>
        </authorList>
    </citation>
    <scope>NUCLEOTIDE SEQUENCE [LARGE SCALE GENOMIC DNA]</scope>
    <source>
        <strain evidence="1 2">RP-3-15</strain>
    </source>
</reference>
<organism evidence="1 2">
    <name type="scientific">Pedobacter frigoris</name>
    <dbReference type="NCBI Taxonomy" id="2571272"/>
    <lineage>
        <taxon>Bacteria</taxon>
        <taxon>Pseudomonadati</taxon>
        <taxon>Bacteroidota</taxon>
        <taxon>Sphingobacteriia</taxon>
        <taxon>Sphingobacteriales</taxon>
        <taxon>Sphingobacteriaceae</taxon>
        <taxon>Pedobacter</taxon>
    </lineage>
</organism>
<dbReference type="PROSITE" id="PS51257">
    <property type="entry name" value="PROKAR_LIPOPROTEIN"/>
    <property type="match status" value="1"/>
</dbReference>
<keyword evidence="2" id="KW-1185">Reference proteome</keyword>
<evidence type="ECO:0000313" key="1">
    <source>
        <dbReference type="EMBL" id="TKC08560.1"/>
    </source>
</evidence>
<dbReference type="OrthoDB" id="672896at2"/>
<gene>
    <name evidence="1" type="ORF">FA047_00205</name>
</gene>
<dbReference type="AlphaFoldDB" id="A0A4U1CP06"/>
<sequence>MKKLLFLILCTTTLGLVSCKKDTIIQETPNRTYIYTIQPSSWITSNNGQMHTAELPVKEIDGITLDDEGVLVYLSHPALSTSYIQVPFTWNGNAYSYELYNGGIDINIQSADSQFLNPAKPTQVMTAKIVIIPSQFQP</sequence>
<accession>A0A4U1CP06</accession>